<evidence type="ECO:0000256" key="4">
    <source>
        <dbReference type="ARBA" id="ARBA00022741"/>
    </source>
</evidence>
<evidence type="ECO:0000256" key="7">
    <source>
        <dbReference type="PROSITE-ProRule" id="PRU10141"/>
    </source>
</evidence>
<sequence length="140" mass="15499">MATWKRPGTAVDGRLIAGRYQLAEQLGSGGMGAVWAGHDTLVRREVALKEAHFPPHLAADGKAGADRVERLLREARAAARIDHPAVVTIHDVIMHDNRLSVLSLVTTSRWLWRAVLRVGRENLGFAAELGWHVLLDQLCW</sequence>
<evidence type="ECO:0000256" key="5">
    <source>
        <dbReference type="ARBA" id="ARBA00022777"/>
    </source>
</evidence>
<accession>A0AA90HC97</accession>
<comment type="caution">
    <text evidence="9">The sequence shown here is derived from an EMBL/GenBank/DDBJ whole genome shotgun (WGS) entry which is preliminary data.</text>
</comment>
<dbReference type="InterPro" id="IPR017441">
    <property type="entry name" value="Protein_kinase_ATP_BS"/>
</dbReference>
<dbReference type="Gene3D" id="3.30.200.20">
    <property type="entry name" value="Phosphorylase Kinase, domain 1"/>
    <property type="match status" value="1"/>
</dbReference>
<dbReference type="PROSITE" id="PS50011">
    <property type="entry name" value="PROTEIN_KINASE_DOM"/>
    <property type="match status" value="1"/>
</dbReference>
<evidence type="ECO:0000256" key="6">
    <source>
        <dbReference type="ARBA" id="ARBA00022840"/>
    </source>
</evidence>
<keyword evidence="5" id="KW-0418">Kinase</keyword>
<dbReference type="InterPro" id="IPR000719">
    <property type="entry name" value="Prot_kinase_dom"/>
</dbReference>
<keyword evidence="6 7" id="KW-0067">ATP-binding</keyword>
<gene>
    <name evidence="9" type="ORF">POF50_032440</name>
</gene>
<protein>
    <recommendedName>
        <fullName evidence="1">non-specific serine/threonine protein kinase</fullName>
        <ecNumber evidence="1">2.7.11.1</ecNumber>
    </recommendedName>
</protein>
<name>A0AA90HC97_9ACTN</name>
<dbReference type="PANTHER" id="PTHR43289:SF6">
    <property type="entry name" value="SERINE_THREONINE-PROTEIN KINASE NEKL-3"/>
    <property type="match status" value="1"/>
</dbReference>
<organism evidence="9">
    <name type="scientific">Streptantibioticus silvisoli</name>
    <dbReference type="NCBI Taxonomy" id="2705255"/>
    <lineage>
        <taxon>Bacteria</taxon>
        <taxon>Bacillati</taxon>
        <taxon>Actinomycetota</taxon>
        <taxon>Actinomycetes</taxon>
        <taxon>Kitasatosporales</taxon>
        <taxon>Streptomycetaceae</taxon>
        <taxon>Streptantibioticus</taxon>
    </lineage>
</organism>
<keyword evidence="2" id="KW-0723">Serine/threonine-protein kinase</keyword>
<dbReference type="GO" id="GO:0005524">
    <property type="term" value="F:ATP binding"/>
    <property type="evidence" value="ECO:0007669"/>
    <property type="project" value="UniProtKB-UniRule"/>
</dbReference>
<evidence type="ECO:0000256" key="3">
    <source>
        <dbReference type="ARBA" id="ARBA00022679"/>
    </source>
</evidence>
<dbReference type="PANTHER" id="PTHR43289">
    <property type="entry name" value="MITOGEN-ACTIVATED PROTEIN KINASE KINASE KINASE 20-RELATED"/>
    <property type="match status" value="1"/>
</dbReference>
<keyword evidence="3" id="KW-0808">Transferase</keyword>
<evidence type="ECO:0000256" key="1">
    <source>
        <dbReference type="ARBA" id="ARBA00012513"/>
    </source>
</evidence>
<evidence type="ECO:0000256" key="2">
    <source>
        <dbReference type="ARBA" id="ARBA00022527"/>
    </source>
</evidence>
<dbReference type="RefSeq" id="WP_271318493.1">
    <property type="nucleotide sequence ID" value="NZ_JABXJJ020000057.1"/>
</dbReference>
<dbReference type="InterPro" id="IPR011009">
    <property type="entry name" value="Kinase-like_dom_sf"/>
</dbReference>
<evidence type="ECO:0000259" key="8">
    <source>
        <dbReference type="PROSITE" id="PS50011"/>
    </source>
</evidence>
<reference evidence="9" key="1">
    <citation type="submission" date="2023-05" db="EMBL/GenBank/DDBJ databases">
        <title>Streptantibioticus silvisoli sp. nov., acidotolerant actinomycetes 1 from pine litter.</title>
        <authorList>
            <person name="Swiecimska M."/>
            <person name="Golinska P."/>
            <person name="Sangal V."/>
            <person name="Wachnowicz B."/>
            <person name="Goodfellow M."/>
        </authorList>
    </citation>
    <scope>NUCLEOTIDE SEQUENCE</scope>
    <source>
        <strain evidence="9">SL13</strain>
    </source>
</reference>
<feature type="binding site" evidence="7">
    <location>
        <position position="49"/>
    </location>
    <ligand>
        <name>ATP</name>
        <dbReference type="ChEBI" id="CHEBI:30616"/>
    </ligand>
</feature>
<feature type="domain" description="Protein kinase" evidence="8">
    <location>
        <begin position="20"/>
        <end position="140"/>
    </location>
</feature>
<dbReference type="SUPFAM" id="SSF56112">
    <property type="entry name" value="Protein kinase-like (PK-like)"/>
    <property type="match status" value="1"/>
</dbReference>
<proteinExistence type="predicted"/>
<dbReference type="PROSITE" id="PS00107">
    <property type="entry name" value="PROTEIN_KINASE_ATP"/>
    <property type="match status" value="1"/>
</dbReference>
<evidence type="ECO:0000313" key="9">
    <source>
        <dbReference type="EMBL" id="MDI5973999.1"/>
    </source>
</evidence>
<dbReference type="EMBL" id="JABXJJ020000057">
    <property type="protein sequence ID" value="MDI5973999.1"/>
    <property type="molecule type" value="Genomic_DNA"/>
</dbReference>
<keyword evidence="4 7" id="KW-0547">Nucleotide-binding</keyword>
<dbReference type="GO" id="GO:0004674">
    <property type="term" value="F:protein serine/threonine kinase activity"/>
    <property type="evidence" value="ECO:0007669"/>
    <property type="project" value="UniProtKB-KW"/>
</dbReference>
<dbReference type="EC" id="2.7.11.1" evidence="1"/>
<dbReference type="AlphaFoldDB" id="A0AA90HC97"/>